<comment type="caution">
    <text evidence="1">The sequence shown here is derived from an EMBL/GenBank/DDBJ whole genome shotgun (WGS) entry which is preliminary data.</text>
</comment>
<dbReference type="EMBL" id="JANBPG010001247">
    <property type="protein sequence ID" value="KAJ1890943.1"/>
    <property type="molecule type" value="Genomic_DNA"/>
</dbReference>
<sequence length="148" mass="15785">MSSTTDSYTTTWDSYIASLVGSGKIAMAAIYGHDGGLWAKSEGLNLAAGEFEKISGGFQDPTDLRMSGTYIGGTKFMTNQTDKSFIFAKYKSPSEENPNPNPNNFDCVMCAKTTHAIIIACVPDNGTQAGEARAVIQNIADHLIGLGY</sequence>
<evidence type="ECO:0000313" key="2">
    <source>
        <dbReference type="Proteomes" id="UP001150581"/>
    </source>
</evidence>
<name>A0ACC1IDI8_9FUNG</name>
<proteinExistence type="predicted"/>
<accession>A0ACC1IDI8</accession>
<gene>
    <name evidence="1" type="primary">PFY1_2</name>
    <name evidence="1" type="ORF">LPJ66_007198</name>
</gene>
<protein>
    <submittedName>
        <fullName evidence="1">Profilin, required for normal timing of actin polymerization in response to thermal stress</fullName>
    </submittedName>
</protein>
<keyword evidence="2" id="KW-1185">Reference proteome</keyword>
<evidence type="ECO:0000313" key="1">
    <source>
        <dbReference type="EMBL" id="KAJ1890943.1"/>
    </source>
</evidence>
<dbReference type="Proteomes" id="UP001150581">
    <property type="component" value="Unassembled WGS sequence"/>
</dbReference>
<organism evidence="1 2">
    <name type="scientific">Kickxella alabastrina</name>
    <dbReference type="NCBI Taxonomy" id="61397"/>
    <lineage>
        <taxon>Eukaryota</taxon>
        <taxon>Fungi</taxon>
        <taxon>Fungi incertae sedis</taxon>
        <taxon>Zoopagomycota</taxon>
        <taxon>Kickxellomycotina</taxon>
        <taxon>Kickxellomycetes</taxon>
        <taxon>Kickxellales</taxon>
        <taxon>Kickxellaceae</taxon>
        <taxon>Kickxella</taxon>
    </lineage>
</organism>
<reference evidence="1" key="1">
    <citation type="submission" date="2022-07" db="EMBL/GenBank/DDBJ databases">
        <title>Phylogenomic reconstructions and comparative analyses of Kickxellomycotina fungi.</title>
        <authorList>
            <person name="Reynolds N.K."/>
            <person name="Stajich J.E."/>
            <person name="Barry K."/>
            <person name="Grigoriev I.V."/>
            <person name="Crous P."/>
            <person name="Smith M.E."/>
        </authorList>
    </citation>
    <scope>NUCLEOTIDE SEQUENCE</scope>
    <source>
        <strain evidence="1">Benny 63K</strain>
    </source>
</reference>